<dbReference type="Proteomes" id="UP000053405">
    <property type="component" value="Unassembled WGS sequence"/>
</dbReference>
<comment type="subcellular location">
    <subcellularLocation>
        <location evidence="1">Membrane</location>
    </subcellularLocation>
</comment>
<comment type="caution">
    <text evidence="5">The sequence shown here is derived from an EMBL/GenBank/DDBJ whole genome shotgun (WGS) entry which is preliminary data.</text>
</comment>
<feature type="transmembrane region" description="Helical" evidence="4">
    <location>
        <begin position="53"/>
        <end position="74"/>
    </location>
</feature>
<evidence type="ECO:0000256" key="2">
    <source>
        <dbReference type="ARBA" id="ARBA00023136"/>
    </source>
</evidence>
<keyword evidence="2 4" id="KW-0472">Membrane</keyword>
<dbReference type="PANTHER" id="PTHR37042">
    <property type="entry name" value="OUTER MEMBRANE PROTEIN RV1973"/>
    <property type="match status" value="1"/>
</dbReference>
<proteinExistence type="predicted"/>
<evidence type="ECO:0000256" key="1">
    <source>
        <dbReference type="ARBA" id="ARBA00004370"/>
    </source>
</evidence>
<evidence type="ECO:0000313" key="5">
    <source>
        <dbReference type="EMBL" id="GAC58127.1"/>
    </source>
</evidence>
<keyword evidence="6" id="KW-1185">Reference proteome</keyword>
<dbReference type="STRING" id="1121927.GOHSU_30_00510"/>
<keyword evidence="4" id="KW-0812">Transmembrane</keyword>
<dbReference type="PANTHER" id="PTHR37042:SF4">
    <property type="entry name" value="OUTER MEMBRANE PROTEIN RV1973"/>
    <property type="match status" value="1"/>
</dbReference>
<reference evidence="5 6" key="1">
    <citation type="submission" date="2012-12" db="EMBL/GenBank/DDBJ databases">
        <title>Whole genome shotgun sequence of Gordonia hirsuta NBRC 16056.</title>
        <authorList>
            <person name="Isaki-Nakamura S."/>
            <person name="Hosoyama A."/>
            <person name="Tsuchikane K."/>
            <person name="Katsumata H."/>
            <person name="Baba S."/>
            <person name="Yamazaki S."/>
            <person name="Fujita N."/>
        </authorList>
    </citation>
    <scope>NUCLEOTIDE SEQUENCE [LARGE SCALE GENOMIC DNA]</scope>
    <source>
        <strain evidence="5 6">NBRC 16056</strain>
    </source>
</reference>
<organism evidence="5 6">
    <name type="scientific">Gordonia hirsuta DSM 44140 = NBRC 16056</name>
    <dbReference type="NCBI Taxonomy" id="1121927"/>
    <lineage>
        <taxon>Bacteria</taxon>
        <taxon>Bacillati</taxon>
        <taxon>Actinomycetota</taxon>
        <taxon>Actinomycetes</taxon>
        <taxon>Mycobacteriales</taxon>
        <taxon>Gordoniaceae</taxon>
        <taxon>Gordonia</taxon>
    </lineage>
</organism>
<protein>
    <recommendedName>
        <fullName evidence="7">Mce-associated membrane protein</fullName>
    </recommendedName>
</protein>
<dbReference type="EMBL" id="BANT01000030">
    <property type="protein sequence ID" value="GAC58127.1"/>
    <property type="molecule type" value="Genomic_DNA"/>
</dbReference>
<dbReference type="eggNOG" id="ENOG5033QX5">
    <property type="taxonomic scope" value="Bacteria"/>
</dbReference>
<gene>
    <name evidence="5" type="ORF">GOHSU_30_00510</name>
</gene>
<evidence type="ECO:0008006" key="7">
    <source>
        <dbReference type="Google" id="ProtNLM"/>
    </source>
</evidence>
<evidence type="ECO:0000256" key="3">
    <source>
        <dbReference type="SAM" id="MobiDB-lite"/>
    </source>
</evidence>
<feature type="region of interest" description="Disordered" evidence="3">
    <location>
        <begin position="1"/>
        <end position="41"/>
    </location>
</feature>
<name>L7LDI7_9ACTN</name>
<sequence>MDETDLKDLTVEQDGNTGQQVDPEPEPAKKRSKKRRLRAELDRERQRARTWRLRALAGLVVAGLLLVAVAGLTWSRVAIGSEIDDIRATASADSERRAAATAAAEEYVTKSLTIDFENAEAYVKSLAEGTTPAFGKTFDLSEGEAGGLTLELIRQLRMKSEGEVAYTMFEGDPESLPADGEPWNFVVVATQTATTVQQPEPSTSAVILRVVVVHLDGQWLISSFAPDPKVQTGEDSPVPGAN</sequence>
<dbReference type="GO" id="GO:0016020">
    <property type="term" value="C:membrane"/>
    <property type="evidence" value="ECO:0007669"/>
    <property type="project" value="UniProtKB-SubCell"/>
</dbReference>
<evidence type="ECO:0000256" key="4">
    <source>
        <dbReference type="SAM" id="Phobius"/>
    </source>
</evidence>
<dbReference type="AlphaFoldDB" id="L7LDI7"/>
<feature type="compositionally biased region" description="Basic and acidic residues" evidence="3">
    <location>
        <begin position="1"/>
        <end position="10"/>
    </location>
</feature>
<keyword evidence="4" id="KW-1133">Transmembrane helix</keyword>
<accession>L7LDI7</accession>
<evidence type="ECO:0000313" key="6">
    <source>
        <dbReference type="Proteomes" id="UP000053405"/>
    </source>
</evidence>